<organism evidence="2 3">
    <name type="scientific">Portunus trituberculatus</name>
    <name type="common">Swimming crab</name>
    <name type="synonym">Neptunus trituberculatus</name>
    <dbReference type="NCBI Taxonomy" id="210409"/>
    <lineage>
        <taxon>Eukaryota</taxon>
        <taxon>Metazoa</taxon>
        <taxon>Ecdysozoa</taxon>
        <taxon>Arthropoda</taxon>
        <taxon>Crustacea</taxon>
        <taxon>Multicrustacea</taxon>
        <taxon>Malacostraca</taxon>
        <taxon>Eumalacostraca</taxon>
        <taxon>Eucarida</taxon>
        <taxon>Decapoda</taxon>
        <taxon>Pleocyemata</taxon>
        <taxon>Brachyura</taxon>
        <taxon>Eubrachyura</taxon>
        <taxon>Portunoidea</taxon>
        <taxon>Portunidae</taxon>
        <taxon>Portuninae</taxon>
        <taxon>Portunus</taxon>
    </lineage>
</organism>
<feature type="compositionally biased region" description="Basic and acidic residues" evidence="1">
    <location>
        <begin position="40"/>
        <end position="57"/>
    </location>
</feature>
<dbReference type="Proteomes" id="UP000324222">
    <property type="component" value="Unassembled WGS sequence"/>
</dbReference>
<evidence type="ECO:0000256" key="1">
    <source>
        <dbReference type="SAM" id="MobiDB-lite"/>
    </source>
</evidence>
<feature type="region of interest" description="Disordered" evidence="1">
    <location>
        <begin position="39"/>
        <end position="68"/>
    </location>
</feature>
<evidence type="ECO:0000313" key="2">
    <source>
        <dbReference type="EMBL" id="MPC88459.1"/>
    </source>
</evidence>
<proteinExistence type="predicted"/>
<keyword evidence="3" id="KW-1185">Reference proteome</keyword>
<protein>
    <submittedName>
        <fullName evidence="2">Uncharacterized protein</fullName>
    </submittedName>
</protein>
<gene>
    <name evidence="2" type="ORF">E2C01_083364</name>
</gene>
<accession>A0A5B7J1K0</accession>
<evidence type="ECO:0000313" key="3">
    <source>
        <dbReference type="Proteomes" id="UP000324222"/>
    </source>
</evidence>
<reference evidence="2 3" key="1">
    <citation type="submission" date="2019-05" db="EMBL/GenBank/DDBJ databases">
        <title>Another draft genome of Portunus trituberculatus and its Hox gene families provides insights of decapod evolution.</title>
        <authorList>
            <person name="Jeong J.-H."/>
            <person name="Song I."/>
            <person name="Kim S."/>
            <person name="Choi T."/>
            <person name="Kim D."/>
            <person name="Ryu S."/>
            <person name="Kim W."/>
        </authorList>
    </citation>
    <scope>NUCLEOTIDE SEQUENCE [LARGE SCALE GENOMIC DNA]</scope>
    <source>
        <tissue evidence="2">Muscle</tissue>
    </source>
</reference>
<comment type="caution">
    <text evidence="2">The sequence shown here is derived from an EMBL/GenBank/DDBJ whole genome shotgun (WGS) entry which is preliminary data.</text>
</comment>
<sequence length="68" mass="7494">MMGMLLLAHPLPQKVEEAAPHGVQIPVYRSCVPNCVPMARADDIPPRKEGGKVRTERLPTPTQHSVLQ</sequence>
<dbReference type="AlphaFoldDB" id="A0A5B7J1K0"/>
<name>A0A5B7J1K0_PORTR</name>
<dbReference type="EMBL" id="VSRR010077854">
    <property type="protein sequence ID" value="MPC88459.1"/>
    <property type="molecule type" value="Genomic_DNA"/>
</dbReference>